<dbReference type="InterPro" id="IPR000719">
    <property type="entry name" value="Prot_kinase_dom"/>
</dbReference>
<keyword evidence="3 7" id="KW-0418">Kinase</keyword>
<evidence type="ECO:0000313" key="8">
    <source>
        <dbReference type="Proteomes" id="UP000487268"/>
    </source>
</evidence>
<keyword evidence="1 7" id="KW-0808">Transferase</keyword>
<sequence length="564" mass="59820">MPVTPLTPRDPEEIGGHRLTGRIGEGGQGQVYLGETADGDRVAIKLLHTGDPLREAAAARRVSPFCTARVLETGEQDGVPFVVSEYIDGPTLRAVVEEQGPRHGAGLYRLAVGTATALAAIHEAGVTHRDFKPANVLLGPDGPRVIDFGIARATDATLTATGSVLGSPSYMAPEQLAGDAVGPAADVFAWGATIAYAANGRPPYGQDTIPAVMHRIVTGEPDLGALPGQLRALVADCLAKDAARRPLSRDVLLRLLEHTEAPISAPDALALGRATAVAPDIADDRTTRWTTMRLPAPAGPRKRNRMLLACGGVAVTALVIATAFAIRESGSSSAKTLPLPSPAGAPTTTAPPSRIDTATQVEQAIAAKRTASFKAKGAMSQSDDQFNASGRLQYRPGASTDYDLTVHNPEGGESEDSPRRLTLKDNTAQFSDMQDEVYSVAPRTDYSGMDPHVYMAMETRWVSSPHNVLALLRSTRKLRHASDGGTVTYRGVTSAAALSRKPAVAPFYKNFGNSKTEFTIVLSNDHLPRRLDIVFTTGLDTGEHLRSVYSAEYTEWGRSGIIAP</sequence>
<keyword evidence="8" id="KW-1185">Reference proteome</keyword>
<gene>
    <name evidence="7" type="primary">pknD_59</name>
    <name evidence="7" type="ORF">ACRB68_75970</name>
</gene>
<dbReference type="InterPro" id="IPR011009">
    <property type="entry name" value="Kinase-like_dom_sf"/>
</dbReference>
<dbReference type="PANTHER" id="PTHR43289:SF34">
    <property type="entry name" value="SERINE_THREONINE-PROTEIN KINASE YBDM-RELATED"/>
    <property type="match status" value="1"/>
</dbReference>
<evidence type="ECO:0000256" key="1">
    <source>
        <dbReference type="ARBA" id="ARBA00022679"/>
    </source>
</evidence>
<evidence type="ECO:0000256" key="3">
    <source>
        <dbReference type="ARBA" id="ARBA00022777"/>
    </source>
</evidence>
<dbReference type="EC" id="2.7.11.1" evidence="7"/>
<dbReference type="SUPFAM" id="SSF56112">
    <property type="entry name" value="Protein kinase-like (PK-like)"/>
    <property type="match status" value="1"/>
</dbReference>
<evidence type="ECO:0000256" key="4">
    <source>
        <dbReference type="ARBA" id="ARBA00022840"/>
    </source>
</evidence>
<comment type="caution">
    <text evidence="7">The sequence shown here is derived from an EMBL/GenBank/DDBJ whole genome shotgun (WGS) entry which is preliminary data.</text>
</comment>
<dbReference type="RefSeq" id="WP_153541397.1">
    <property type="nucleotide sequence ID" value="NZ_WEGH01000006.1"/>
</dbReference>
<feature type="compositionally biased region" description="Low complexity" evidence="5">
    <location>
        <begin position="336"/>
        <end position="353"/>
    </location>
</feature>
<dbReference type="PROSITE" id="PS00108">
    <property type="entry name" value="PROTEIN_KINASE_ST"/>
    <property type="match status" value="1"/>
</dbReference>
<feature type="region of interest" description="Disordered" evidence="5">
    <location>
        <begin position="372"/>
        <end position="419"/>
    </location>
</feature>
<evidence type="ECO:0000256" key="5">
    <source>
        <dbReference type="SAM" id="MobiDB-lite"/>
    </source>
</evidence>
<dbReference type="CDD" id="cd14014">
    <property type="entry name" value="STKc_PknB_like"/>
    <property type="match status" value="1"/>
</dbReference>
<proteinExistence type="predicted"/>
<dbReference type="GO" id="GO:0005524">
    <property type="term" value="F:ATP binding"/>
    <property type="evidence" value="ECO:0007669"/>
    <property type="project" value="UniProtKB-KW"/>
</dbReference>
<keyword evidence="2" id="KW-0547">Nucleotide-binding</keyword>
<dbReference type="Gene3D" id="1.10.510.10">
    <property type="entry name" value="Transferase(Phosphotransferase) domain 1"/>
    <property type="match status" value="1"/>
</dbReference>
<reference evidence="7 8" key="1">
    <citation type="submission" date="2019-10" db="EMBL/GenBank/DDBJ databases">
        <title>Actinomadura rubteroloni sp. nov. and Actinomadura macrotermitis sp. nov., isolated from the gut of fungus growing-termite Macrotermes natalensis.</title>
        <authorList>
            <person name="Benndorf R."/>
            <person name="Martin K."/>
            <person name="Kuefner M."/>
            <person name="De Beer W."/>
            <person name="Kaster A.-K."/>
            <person name="Vollmers J."/>
            <person name="Poulsen M."/>
            <person name="Beemelmanns C."/>
        </authorList>
    </citation>
    <scope>NUCLEOTIDE SEQUENCE [LARGE SCALE GENOMIC DNA]</scope>
    <source>
        <strain evidence="7 8">RB68</strain>
    </source>
</reference>
<dbReference type="PROSITE" id="PS50011">
    <property type="entry name" value="PROTEIN_KINASE_DOM"/>
    <property type="match status" value="1"/>
</dbReference>
<dbReference type="AlphaFoldDB" id="A0A7K0C7M9"/>
<organism evidence="7 8">
    <name type="scientific">Actinomadura macrotermitis</name>
    <dbReference type="NCBI Taxonomy" id="2585200"/>
    <lineage>
        <taxon>Bacteria</taxon>
        <taxon>Bacillati</taxon>
        <taxon>Actinomycetota</taxon>
        <taxon>Actinomycetes</taxon>
        <taxon>Streptosporangiales</taxon>
        <taxon>Thermomonosporaceae</taxon>
        <taxon>Actinomadura</taxon>
    </lineage>
</organism>
<evidence type="ECO:0000259" key="6">
    <source>
        <dbReference type="PROSITE" id="PS50011"/>
    </source>
</evidence>
<dbReference type="Proteomes" id="UP000487268">
    <property type="component" value="Unassembled WGS sequence"/>
</dbReference>
<name>A0A7K0C7M9_9ACTN</name>
<dbReference type="GO" id="GO:0004674">
    <property type="term" value="F:protein serine/threonine kinase activity"/>
    <property type="evidence" value="ECO:0007669"/>
    <property type="project" value="UniProtKB-EC"/>
</dbReference>
<evidence type="ECO:0000313" key="7">
    <source>
        <dbReference type="EMBL" id="MQY09471.1"/>
    </source>
</evidence>
<dbReference type="OrthoDB" id="3444486at2"/>
<feature type="domain" description="Protein kinase" evidence="6">
    <location>
        <begin position="17"/>
        <end position="261"/>
    </location>
</feature>
<dbReference type="EMBL" id="WEGH01000006">
    <property type="protein sequence ID" value="MQY09471.1"/>
    <property type="molecule type" value="Genomic_DNA"/>
</dbReference>
<dbReference type="PANTHER" id="PTHR43289">
    <property type="entry name" value="MITOGEN-ACTIVATED PROTEIN KINASE KINASE KINASE 20-RELATED"/>
    <property type="match status" value="1"/>
</dbReference>
<keyword evidence="4" id="KW-0067">ATP-binding</keyword>
<evidence type="ECO:0000256" key="2">
    <source>
        <dbReference type="ARBA" id="ARBA00022741"/>
    </source>
</evidence>
<feature type="region of interest" description="Disordered" evidence="5">
    <location>
        <begin position="331"/>
        <end position="353"/>
    </location>
</feature>
<dbReference type="Gene3D" id="3.30.200.20">
    <property type="entry name" value="Phosphorylase Kinase, domain 1"/>
    <property type="match status" value="1"/>
</dbReference>
<dbReference type="InterPro" id="IPR008271">
    <property type="entry name" value="Ser/Thr_kinase_AS"/>
</dbReference>
<protein>
    <submittedName>
        <fullName evidence="7">Serine/threonine-protein kinase PknD</fullName>
        <ecNumber evidence="7">2.7.11.1</ecNumber>
    </submittedName>
</protein>
<feature type="region of interest" description="Disordered" evidence="5">
    <location>
        <begin position="1"/>
        <end position="27"/>
    </location>
</feature>
<feature type="compositionally biased region" description="Polar residues" evidence="5">
    <location>
        <begin position="379"/>
        <end position="390"/>
    </location>
</feature>
<accession>A0A7K0C7M9</accession>
<dbReference type="Pfam" id="PF00069">
    <property type="entry name" value="Pkinase"/>
    <property type="match status" value="1"/>
</dbReference>